<dbReference type="InterPro" id="IPR021137">
    <property type="entry name" value="Ribosomal_bL35-like"/>
</dbReference>
<evidence type="ECO:0000313" key="6">
    <source>
        <dbReference type="EMBL" id="QYF48689.1"/>
    </source>
</evidence>
<dbReference type="InterPro" id="IPR001706">
    <property type="entry name" value="Ribosomal_bL35"/>
</dbReference>
<dbReference type="InterPro" id="IPR018265">
    <property type="entry name" value="Ribosomal_bL35_CS"/>
</dbReference>
<dbReference type="GO" id="GO:0005840">
    <property type="term" value="C:ribosome"/>
    <property type="evidence" value="ECO:0007669"/>
    <property type="project" value="UniProtKB-KW"/>
</dbReference>
<evidence type="ECO:0000256" key="4">
    <source>
        <dbReference type="HAMAP-Rule" id="MF_00514"/>
    </source>
</evidence>
<dbReference type="PROSITE" id="PS00936">
    <property type="entry name" value="RIBOSOMAL_L35"/>
    <property type="match status" value="1"/>
</dbReference>
<protein>
    <recommendedName>
        <fullName evidence="4">Large ribosomal subunit protein bL35</fullName>
    </recommendedName>
</protein>
<dbReference type="EMBL" id="CP075587">
    <property type="protein sequence ID" value="QYF48689.1"/>
    <property type="molecule type" value="Genomic_DNA"/>
</dbReference>
<evidence type="ECO:0000256" key="1">
    <source>
        <dbReference type="ARBA" id="ARBA00006598"/>
    </source>
</evidence>
<sequence>MPKMKTKKAVSARFKVTGTGKLVRRRPGCRHILTKKSSKRKRKLHRPTLVDQGQVKMYARLMGVG</sequence>
<dbReference type="SUPFAM" id="SSF143034">
    <property type="entry name" value="L35p-like"/>
    <property type="match status" value="1"/>
</dbReference>
<proteinExistence type="inferred from homology"/>
<dbReference type="PANTHER" id="PTHR33343">
    <property type="entry name" value="54S RIBOSOMAL PROTEIN BL35M"/>
    <property type="match status" value="1"/>
</dbReference>
<accession>A0ABX8V0E2</accession>
<dbReference type="HAMAP" id="MF_00514">
    <property type="entry name" value="Ribosomal_bL35"/>
    <property type="match status" value="1"/>
</dbReference>
<organism evidence="6 7">
    <name type="scientific">Candidatus Rhabdochlamydia oedothoracis</name>
    <dbReference type="NCBI Taxonomy" id="2720720"/>
    <lineage>
        <taxon>Bacteria</taxon>
        <taxon>Pseudomonadati</taxon>
        <taxon>Chlamydiota</taxon>
        <taxon>Chlamydiia</taxon>
        <taxon>Parachlamydiales</taxon>
        <taxon>Candidatus Rhabdochlamydiaceae</taxon>
        <taxon>Candidatus Rhabdochlamydia</taxon>
    </lineage>
</organism>
<dbReference type="Pfam" id="PF01632">
    <property type="entry name" value="Ribosomal_L35p"/>
    <property type="match status" value="1"/>
</dbReference>
<dbReference type="Proteomes" id="UP000826014">
    <property type="component" value="Chromosome"/>
</dbReference>
<evidence type="ECO:0000256" key="2">
    <source>
        <dbReference type="ARBA" id="ARBA00022980"/>
    </source>
</evidence>
<keyword evidence="3 4" id="KW-0687">Ribonucleoprotein</keyword>
<keyword evidence="2 4" id="KW-0689">Ribosomal protein</keyword>
<dbReference type="InterPro" id="IPR037229">
    <property type="entry name" value="Ribosomal_bL35_sf"/>
</dbReference>
<keyword evidence="7" id="KW-1185">Reference proteome</keyword>
<reference evidence="6 7" key="1">
    <citation type="journal article" date="2022" name="bioRxiv">
        <title>Ecology and evolution of chlamydial symbionts of arthropods.</title>
        <authorList>
            <person name="Halter T."/>
            <person name="Koestlbacher S."/>
            <person name="Collingro A."/>
            <person name="Sixt B.S."/>
            <person name="Toenshoff E.R."/>
            <person name="Hendrickx F."/>
            <person name="Kostanjsek R."/>
            <person name="Horn M."/>
        </authorList>
    </citation>
    <scope>NUCLEOTIDE SEQUENCE [LARGE SCALE GENOMIC DNA]</scope>
    <source>
        <strain evidence="6">W744xW776</strain>
    </source>
</reference>
<gene>
    <name evidence="4" type="primary">rpmI</name>
    <name evidence="6" type="ORF">RHABOEDO_000893</name>
</gene>
<dbReference type="RefSeq" id="WP_215216445.1">
    <property type="nucleotide sequence ID" value="NZ_CP075587.1"/>
</dbReference>
<dbReference type="Gene3D" id="4.10.410.60">
    <property type="match status" value="1"/>
</dbReference>
<comment type="similarity">
    <text evidence="1 4 5">Belongs to the bacterial ribosomal protein bL35 family.</text>
</comment>
<name>A0ABX8V0E2_9BACT</name>
<evidence type="ECO:0000313" key="7">
    <source>
        <dbReference type="Proteomes" id="UP000826014"/>
    </source>
</evidence>
<dbReference type="NCBIfam" id="TIGR00001">
    <property type="entry name" value="rpmI_bact"/>
    <property type="match status" value="1"/>
</dbReference>
<dbReference type="PANTHER" id="PTHR33343:SF1">
    <property type="entry name" value="LARGE RIBOSOMAL SUBUNIT PROTEIN BL35M"/>
    <property type="match status" value="1"/>
</dbReference>
<evidence type="ECO:0000256" key="5">
    <source>
        <dbReference type="RuleBase" id="RU000568"/>
    </source>
</evidence>
<evidence type="ECO:0000256" key="3">
    <source>
        <dbReference type="ARBA" id="ARBA00023274"/>
    </source>
</evidence>
<dbReference type="PRINTS" id="PR00064">
    <property type="entry name" value="RIBOSOMALL35"/>
</dbReference>